<keyword evidence="3" id="KW-1185">Reference proteome</keyword>
<feature type="transmembrane region" description="Helical" evidence="1">
    <location>
        <begin position="478"/>
        <end position="496"/>
    </location>
</feature>
<feature type="transmembrane region" description="Helical" evidence="1">
    <location>
        <begin position="342"/>
        <end position="365"/>
    </location>
</feature>
<keyword evidence="1" id="KW-0472">Membrane</keyword>
<dbReference type="PANTHER" id="PTHR30282:SF0">
    <property type="entry name" value="P-AMINOBENZOYL-GLUTAMATE TRANSPORT PROTEIN"/>
    <property type="match status" value="1"/>
</dbReference>
<feature type="transmembrane region" description="Helical" evidence="1">
    <location>
        <begin position="508"/>
        <end position="533"/>
    </location>
</feature>
<dbReference type="GO" id="GO:1902604">
    <property type="term" value="P:p-aminobenzoyl-glutamate transmembrane transport"/>
    <property type="evidence" value="ECO:0007669"/>
    <property type="project" value="InterPro"/>
</dbReference>
<keyword evidence="1" id="KW-1133">Transmembrane helix</keyword>
<feature type="transmembrane region" description="Helical" evidence="1">
    <location>
        <begin position="153"/>
        <end position="173"/>
    </location>
</feature>
<feature type="transmembrane region" description="Helical" evidence="1">
    <location>
        <begin position="121"/>
        <end position="141"/>
    </location>
</feature>
<feature type="transmembrane region" description="Helical" evidence="1">
    <location>
        <begin position="179"/>
        <end position="196"/>
    </location>
</feature>
<dbReference type="Proteomes" id="UP000317909">
    <property type="component" value="Chromosome"/>
</dbReference>
<dbReference type="AlphaFoldDB" id="A0A517TXT0"/>
<proteinExistence type="predicted"/>
<feature type="transmembrane region" description="Helical" evidence="1">
    <location>
        <begin position="420"/>
        <end position="440"/>
    </location>
</feature>
<feature type="transmembrane region" description="Helical" evidence="1">
    <location>
        <begin position="377"/>
        <end position="400"/>
    </location>
</feature>
<feature type="transmembrane region" description="Helical" evidence="1">
    <location>
        <begin position="203"/>
        <end position="220"/>
    </location>
</feature>
<accession>A0A517TXT0</accession>
<reference evidence="2 3" key="1">
    <citation type="submission" date="2019-02" db="EMBL/GenBank/DDBJ databases">
        <title>Deep-cultivation of Planctomycetes and their phenomic and genomic characterization uncovers novel biology.</title>
        <authorList>
            <person name="Wiegand S."/>
            <person name="Jogler M."/>
            <person name="Boedeker C."/>
            <person name="Pinto D."/>
            <person name="Vollmers J."/>
            <person name="Rivas-Marin E."/>
            <person name="Kohn T."/>
            <person name="Peeters S.H."/>
            <person name="Heuer A."/>
            <person name="Rast P."/>
            <person name="Oberbeckmann S."/>
            <person name="Bunk B."/>
            <person name="Jeske O."/>
            <person name="Meyerdierks A."/>
            <person name="Storesund J.E."/>
            <person name="Kallscheuer N."/>
            <person name="Luecker S."/>
            <person name="Lage O.M."/>
            <person name="Pohl T."/>
            <person name="Merkel B.J."/>
            <person name="Hornburger P."/>
            <person name="Mueller R.-W."/>
            <person name="Bruemmer F."/>
            <person name="Labrenz M."/>
            <person name="Spormann A.M."/>
            <person name="Op den Camp H."/>
            <person name="Overmann J."/>
            <person name="Amann R."/>
            <person name="Jetten M.S.M."/>
            <person name="Mascher T."/>
            <person name="Medema M.H."/>
            <person name="Devos D.P."/>
            <person name="Kaster A.-K."/>
            <person name="Ovreas L."/>
            <person name="Rohde M."/>
            <person name="Galperin M.Y."/>
            <person name="Jogler C."/>
        </authorList>
    </citation>
    <scope>NUCLEOTIDE SEQUENCE [LARGE SCALE GENOMIC DNA]</scope>
    <source>
        <strain evidence="2 3">I41</strain>
    </source>
</reference>
<dbReference type="RefSeq" id="WP_145432699.1">
    <property type="nucleotide sequence ID" value="NZ_CP036339.1"/>
</dbReference>
<dbReference type="GO" id="GO:0015558">
    <property type="term" value="F:secondary active p-aminobenzoyl-glutamate transmembrane transporter activity"/>
    <property type="evidence" value="ECO:0007669"/>
    <property type="project" value="InterPro"/>
</dbReference>
<dbReference type="EMBL" id="CP036339">
    <property type="protein sequence ID" value="QDT73183.1"/>
    <property type="molecule type" value="Genomic_DNA"/>
</dbReference>
<dbReference type="KEGG" id="llh:I41_23720"/>
<evidence type="ECO:0000313" key="2">
    <source>
        <dbReference type="EMBL" id="QDT73183.1"/>
    </source>
</evidence>
<gene>
    <name evidence="2" type="primary">abgT_1</name>
    <name evidence="2" type="ORF">I41_23720</name>
</gene>
<sequence length="539" mass="56548">MSETPAASKSFMQKLLDVVERVGNKVPHPAVIFLILIAIVVVLSHALFVAGTSVSYEAIVPAAESLAANENQSMPYDFGMAVDYQAIDAKNYVIEPREVAAKSLLTTDGIRFIYSSLIPNFMGFTAVGLMIVAMVGAGVAEEAGLVKALIRKLVIVAPSGALTYILAFVGIVSSIGADAGYLVLIPLGGAAFMSLGRHPLAGLALGFAAVAGAFTVNMLIKPLDAVLVEFTNDAIHMVNPELSIGLTSNLWFSIASVIVLTLLIGFVTERIIEPRLGKYAGETPAEESAGLSADEARGLRFAGMAMAAVILVFALLTLPAGAPLRNPTTGELIGNSPFMNGLIALIMVSFLATGAAYGIGAGTLKGLSAIIKAIEKAIAGLGGLIFLLLIISQFVAYFNYSNMGTILALKLSDALKSSNIGPLALLIGFIVVVAIIDLLISGAIAKWAIFAPIFVPLLIRLGVDPEAVLAAYRIGDSPMNAITPLNAYFALVVGFAQKYDKEAGVGTVVALMLPYVGWLFIVWTALFAAWFWLGLPWGL</sequence>
<keyword evidence="1" id="KW-0812">Transmembrane</keyword>
<feature type="transmembrane region" description="Helical" evidence="1">
    <location>
        <begin position="250"/>
        <end position="268"/>
    </location>
</feature>
<dbReference type="InterPro" id="IPR004697">
    <property type="entry name" value="AbgT"/>
</dbReference>
<feature type="transmembrane region" description="Helical" evidence="1">
    <location>
        <begin position="301"/>
        <end position="322"/>
    </location>
</feature>
<organism evidence="2 3">
    <name type="scientific">Lacipirellula limnantheis</name>
    <dbReference type="NCBI Taxonomy" id="2528024"/>
    <lineage>
        <taxon>Bacteria</taxon>
        <taxon>Pseudomonadati</taxon>
        <taxon>Planctomycetota</taxon>
        <taxon>Planctomycetia</taxon>
        <taxon>Pirellulales</taxon>
        <taxon>Lacipirellulaceae</taxon>
        <taxon>Lacipirellula</taxon>
    </lineage>
</organism>
<dbReference type="OrthoDB" id="3314392at2"/>
<name>A0A517TXT0_9BACT</name>
<evidence type="ECO:0000313" key="3">
    <source>
        <dbReference type="Proteomes" id="UP000317909"/>
    </source>
</evidence>
<evidence type="ECO:0000256" key="1">
    <source>
        <dbReference type="SAM" id="Phobius"/>
    </source>
</evidence>
<dbReference type="PANTHER" id="PTHR30282">
    <property type="entry name" value="P-AMINOBENZOYL GLUTAMATE TRANSPORTER"/>
    <property type="match status" value="1"/>
</dbReference>
<dbReference type="Pfam" id="PF03806">
    <property type="entry name" value="ABG_transport"/>
    <property type="match status" value="1"/>
</dbReference>
<feature type="transmembrane region" description="Helical" evidence="1">
    <location>
        <begin position="447"/>
        <end position="463"/>
    </location>
</feature>
<protein>
    <submittedName>
        <fullName evidence="2">p-aminobenzoyl-glutamate transport protein</fullName>
    </submittedName>
</protein>
<feature type="transmembrane region" description="Helical" evidence="1">
    <location>
        <begin position="30"/>
        <end position="50"/>
    </location>
</feature>